<proteinExistence type="predicted"/>
<reference evidence="2" key="1">
    <citation type="submission" date="2022-11" db="UniProtKB">
        <authorList>
            <consortium name="WormBaseParasite"/>
        </authorList>
    </citation>
    <scope>IDENTIFICATION</scope>
</reference>
<keyword evidence="1" id="KW-1185">Reference proteome</keyword>
<sequence length="83" mass="9118">MDIRSLGCALGPDNRRTFVSGHAVYNGRPTRTNHGTDKACPWSRRGGQVLSVPLNVLLVRGQTLFVKVLSVVHPDEQRAHPCT</sequence>
<evidence type="ECO:0000313" key="2">
    <source>
        <dbReference type="WBParaSite" id="ACRNAN_Path_359.g1359.t1"/>
    </source>
</evidence>
<dbReference type="WBParaSite" id="ACRNAN_Path_359.g1359.t1">
    <property type="protein sequence ID" value="ACRNAN_Path_359.g1359.t1"/>
    <property type="gene ID" value="ACRNAN_Path_359.g1359"/>
</dbReference>
<accession>A0A914C602</accession>
<dbReference type="Proteomes" id="UP000887540">
    <property type="component" value="Unplaced"/>
</dbReference>
<name>A0A914C602_9BILA</name>
<evidence type="ECO:0000313" key="1">
    <source>
        <dbReference type="Proteomes" id="UP000887540"/>
    </source>
</evidence>
<protein>
    <submittedName>
        <fullName evidence="2">Uncharacterized protein</fullName>
    </submittedName>
</protein>
<dbReference type="AlphaFoldDB" id="A0A914C602"/>
<organism evidence="1 2">
    <name type="scientific">Acrobeloides nanus</name>
    <dbReference type="NCBI Taxonomy" id="290746"/>
    <lineage>
        <taxon>Eukaryota</taxon>
        <taxon>Metazoa</taxon>
        <taxon>Ecdysozoa</taxon>
        <taxon>Nematoda</taxon>
        <taxon>Chromadorea</taxon>
        <taxon>Rhabditida</taxon>
        <taxon>Tylenchina</taxon>
        <taxon>Cephalobomorpha</taxon>
        <taxon>Cephaloboidea</taxon>
        <taxon>Cephalobidae</taxon>
        <taxon>Acrobeloides</taxon>
    </lineage>
</organism>